<dbReference type="Proteomes" id="UP000034075">
    <property type="component" value="Unassembled WGS sequence"/>
</dbReference>
<dbReference type="AlphaFoldDB" id="A0A0G0FCH9"/>
<accession>A0A0G0FCH9</accession>
<evidence type="ECO:0000313" key="1">
    <source>
        <dbReference type="EMBL" id="KKQ11210.1"/>
    </source>
</evidence>
<reference evidence="1 2" key="1">
    <citation type="journal article" date="2015" name="Nature">
        <title>rRNA introns, odd ribosomes, and small enigmatic genomes across a large radiation of phyla.</title>
        <authorList>
            <person name="Brown C.T."/>
            <person name="Hug L.A."/>
            <person name="Thomas B.C."/>
            <person name="Sharon I."/>
            <person name="Castelle C.J."/>
            <person name="Singh A."/>
            <person name="Wilkins M.J."/>
            <person name="Williams K.H."/>
            <person name="Banfield J.F."/>
        </authorList>
    </citation>
    <scope>NUCLEOTIDE SEQUENCE [LARGE SCALE GENOMIC DNA]</scope>
</reference>
<name>A0A0G0FCH9_9BACT</name>
<proteinExistence type="predicted"/>
<sequence length="205" mass="22998">MPKKSTKKKLSALQKFALASLALLILMLGGTYLYVAEVEHGSVSTLFFEIRINKNIQDKPVKDLISYTLPSGWSEDTNALILKDNGNVLLKSADYAGPFSGDSNKRSGASIILGASPKFQFMTIKEYKFWHSLDKNSPDYKDIKIDGVNGIKEENPAYGYQDYLFIKGNYMIQFSPAILSEDVSTEVKNQYQKDIDSIINSIQFK</sequence>
<protein>
    <submittedName>
        <fullName evidence="1">Uncharacterized protein</fullName>
    </submittedName>
</protein>
<dbReference type="EMBL" id="LBSF01000037">
    <property type="protein sequence ID" value="KKQ11210.1"/>
    <property type="molecule type" value="Genomic_DNA"/>
</dbReference>
<organism evidence="1 2">
    <name type="scientific">candidate division WS6 bacterium GW2011_GWC2_36_7</name>
    <dbReference type="NCBI Taxonomy" id="1619091"/>
    <lineage>
        <taxon>Bacteria</taxon>
        <taxon>Candidatus Dojkabacteria</taxon>
    </lineage>
</organism>
<gene>
    <name evidence="1" type="ORF">US24_C0037G0004</name>
</gene>
<comment type="caution">
    <text evidence="1">The sequence shown here is derived from an EMBL/GenBank/DDBJ whole genome shotgun (WGS) entry which is preliminary data.</text>
</comment>
<evidence type="ECO:0000313" key="2">
    <source>
        <dbReference type="Proteomes" id="UP000034075"/>
    </source>
</evidence>